<keyword evidence="2" id="KW-1185">Reference proteome</keyword>
<comment type="caution">
    <text evidence="1">The sequence shown here is derived from an EMBL/GenBank/DDBJ whole genome shotgun (WGS) entry which is preliminary data.</text>
</comment>
<evidence type="ECO:0000313" key="2">
    <source>
        <dbReference type="Proteomes" id="UP000831701"/>
    </source>
</evidence>
<dbReference type="Proteomes" id="UP000831701">
    <property type="component" value="Chromosome 19"/>
</dbReference>
<gene>
    <name evidence="1" type="ORF">L3Q82_016151</name>
</gene>
<accession>A0ACB8VQ52</accession>
<sequence length="129" mass="14793">MSFLFAVMICDPPPMVAYGTFQPDPPPYIKVQCAEPVIANAFWAGRSRPPYGYKDTVTYMCLPAYTYERSEYSDMWPRQSAETWTSQMSTKTSDTTLRPVNKSQPVMSEHDFILVQIILILCYLNPMDT</sequence>
<organism evidence="1 2">
    <name type="scientific">Scortum barcoo</name>
    <name type="common">barcoo grunter</name>
    <dbReference type="NCBI Taxonomy" id="214431"/>
    <lineage>
        <taxon>Eukaryota</taxon>
        <taxon>Metazoa</taxon>
        <taxon>Chordata</taxon>
        <taxon>Craniata</taxon>
        <taxon>Vertebrata</taxon>
        <taxon>Euteleostomi</taxon>
        <taxon>Actinopterygii</taxon>
        <taxon>Neopterygii</taxon>
        <taxon>Teleostei</taxon>
        <taxon>Neoteleostei</taxon>
        <taxon>Acanthomorphata</taxon>
        <taxon>Eupercaria</taxon>
        <taxon>Centrarchiformes</taxon>
        <taxon>Terapontoidei</taxon>
        <taxon>Terapontidae</taxon>
        <taxon>Scortum</taxon>
    </lineage>
</organism>
<evidence type="ECO:0000313" key="1">
    <source>
        <dbReference type="EMBL" id="KAI3357746.1"/>
    </source>
</evidence>
<name>A0ACB8VQ52_9TELE</name>
<proteinExistence type="predicted"/>
<protein>
    <submittedName>
        <fullName evidence="1">Uncharacterized protein</fullName>
    </submittedName>
</protein>
<dbReference type="EMBL" id="CM041549">
    <property type="protein sequence ID" value="KAI3357746.1"/>
    <property type="molecule type" value="Genomic_DNA"/>
</dbReference>
<reference evidence="1" key="1">
    <citation type="submission" date="2022-04" db="EMBL/GenBank/DDBJ databases">
        <title>Jade perch genome.</title>
        <authorList>
            <person name="Chao B."/>
        </authorList>
    </citation>
    <scope>NUCLEOTIDE SEQUENCE</scope>
    <source>
        <strain evidence="1">CB-2022</strain>
    </source>
</reference>